<dbReference type="Proteomes" id="UP000009007">
    <property type="component" value="Chromosome I"/>
</dbReference>
<dbReference type="Pfam" id="PF01609">
    <property type="entry name" value="DDE_Tnp_1"/>
    <property type="match status" value="1"/>
</dbReference>
<sequence>MNGAVVISYSGTVNLVGFGYNADEVWLPQVNITLFSATDTGLPLMIRVLPGLVRDVATPVRSLQEIDITWTNLVLDREFVLEANKTLLREARIPFVLPQRRNSTWYETQIHLIDHFFYHKQLIRAGRTLIASAMTAEPREVYDLYKSRNLIEDHFVAFRGLIQADNRYLRDATAVFGHVFVGFLCLYLYCRILNRIKQAGMTAHLSPQGLLLKLSKVYAVENEGEGRPPRCPNRSRRSRRNSNSTYSLMDEKLGFKTPLSLRDSDRAITGEKVHLI</sequence>
<proteinExistence type="predicted"/>
<reference evidence="5" key="1">
    <citation type="journal article" date="2012" name="J. Bacteriol.">
        <title>Complete genome sequence of the hydrogenotrophic, methanogenic archaeon Methanoculleus bourgensis strain MS2T, isolated from a sewage sludge digester.</title>
        <authorList>
            <person name="Maus I."/>
            <person name="Wibberg D."/>
            <person name="Stantscheff R."/>
            <person name="Eikmeyer F.G."/>
            <person name="Seffner A."/>
            <person name="Boelter J."/>
            <person name="Szczepanowski R."/>
            <person name="Blom J."/>
            <person name="Jaenicke S."/>
            <person name="Konig H."/>
            <person name="Puhler A."/>
            <person name="Schluter A."/>
        </authorList>
    </citation>
    <scope>NUCLEOTIDE SEQUENCE [LARGE SCALE GENOMIC DNA]</scope>
    <source>
        <strain evidence="5">ATCC 43281 / DSM 3045 / OCM 15 / MS2</strain>
    </source>
</reference>
<dbReference type="STRING" id="1201294.BN140_2207"/>
<evidence type="ECO:0000313" key="4">
    <source>
        <dbReference type="EMBL" id="CCJ37130.1"/>
    </source>
</evidence>
<dbReference type="PANTHER" id="PTHR34614:SF2">
    <property type="entry name" value="TRANSPOSASE IS4-LIKE DOMAIN-CONTAINING PROTEIN"/>
    <property type="match status" value="1"/>
</dbReference>
<accession>I7L0X7</accession>
<dbReference type="HOGENOM" id="CLU_1006883_0_0_2"/>
<dbReference type="InterPro" id="IPR012337">
    <property type="entry name" value="RNaseH-like_sf"/>
</dbReference>
<keyword evidence="2" id="KW-1133">Transmembrane helix</keyword>
<dbReference type="InterPro" id="IPR002559">
    <property type="entry name" value="Transposase_11"/>
</dbReference>
<evidence type="ECO:0000313" key="5">
    <source>
        <dbReference type="Proteomes" id="UP000009007"/>
    </source>
</evidence>
<feature type="region of interest" description="Disordered" evidence="1">
    <location>
        <begin position="223"/>
        <end position="243"/>
    </location>
</feature>
<gene>
    <name evidence="4" type="ordered locus">BN140_2207</name>
</gene>
<protein>
    <submittedName>
        <fullName evidence="4">Transposase</fullName>
    </submittedName>
</protein>
<evidence type="ECO:0000256" key="2">
    <source>
        <dbReference type="SAM" id="Phobius"/>
    </source>
</evidence>
<dbReference type="PANTHER" id="PTHR34614">
    <property type="match status" value="1"/>
</dbReference>
<organism evidence="4 5">
    <name type="scientific">Methanoculleus bourgensis (strain ATCC 43281 / DSM 3045 / OCM 15 / MS2)</name>
    <name type="common">Methanogenium bourgense</name>
    <dbReference type="NCBI Taxonomy" id="1201294"/>
    <lineage>
        <taxon>Archaea</taxon>
        <taxon>Methanobacteriati</taxon>
        <taxon>Methanobacteriota</taxon>
        <taxon>Stenosarchaea group</taxon>
        <taxon>Methanomicrobia</taxon>
        <taxon>Methanomicrobiales</taxon>
        <taxon>Methanomicrobiaceae</taxon>
        <taxon>Methanoculleus</taxon>
    </lineage>
</organism>
<keyword evidence="5" id="KW-1185">Reference proteome</keyword>
<dbReference type="AlphaFoldDB" id="I7L0X7"/>
<dbReference type="PATRIC" id="fig|1201294.9.peg.2456"/>
<evidence type="ECO:0000256" key="1">
    <source>
        <dbReference type="SAM" id="MobiDB-lite"/>
    </source>
</evidence>
<feature type="transmembrane region" description="Helical" evidence="2">
    <location>
        <begin position="172"/>
        <end position="190"/>
    </location>
</feature>
<evidence type="ECO:0000259" key="3">
    <source>
        <dbReference type="Pfam" id="PF01609"/>
    </source>
</evidence>
<keyword evidence="2" id="KW-0472">Membrane</keyword>
<name>I7L0X7_METBM</name>
<keyword evidence="2" id="KW-0812">Transmembrane</keyword>
<dbReference type="KEGG" id="mbg:BN140_2207"/>
<dbReference type="GO" id="GO:0003677">
    <property type="term" value="F:DNA binding"/>
    <property type="evidence" value="ECO:0007669"/>
    <property type="project" value="InterPro"/>
</dbReference>
<dbReference type="GO" id="GO:0004803">
    <property type="term" value="F:transposase activity"/>
    <property type="evidence" value="ECO:0007669"/>
    <property type="project" value="InterPro"/>
</dbReference>
<dbReference type="SUPFAM" id="SSF53098">
    <property type="entry name" value="Ribonuclease H-like"/>
    <property type="match status" value="1"/>
</dbReference>
<dbReference type="EMBL" id="HE964772">
    <property type="protein sequence ID" value="CCJ37130.1"/>
    <property type="molecule type" value="Genomic_DNA"/>
</dbReference>
<dbReference type="GO" id="GO:0006313">
    <property type="term" value="P:DNA transposition"/>
    <property type="evidence" value="ECO:0007669"/>
    <property type="project" value="InterPro"/>
</dbReference>
<feature type="domain" description="Transposase IS4-like" evidence="3">
    <location>
        <begin position="19"/>
        <end position="187"/>
    </location>
</feature>
<dbReference type="BioCyc" id="MBOU1201294:BN140_RS10960-MONOMER"/>